<dbReference type="GO" id="GO:0003852">
    <property type="term" value="F:2-isopropylmalate synthase activity"/>
    <property type="evidence" value="ECO:0007669"/>
    <property type="project" value="UniProtKB-EC"/>
</dbReference>
<reference evidence="12 13" key="1">
    <citation type="submission" date="2018-12" db="EMBL/GenBank/DDBJ databases">
        <title>The complete genome of the methanogenic archaea of the candidate phylum Verstraetearchaeota, obtained from the metagenome of underground thermal water.</title>
        <authorList>
            <person name="Kadnikov V.V."/>
            <person name="Mardanov A.V."/>
            <person name="Beletsky A.V."/>
            <person name="Karnachuk O.V."/>
            <person name="Ravin N.V."/>
        </authorList>
    </citation>
    <scope>NUCLEOTIDE SEQUENCE [LARGE SCALE GENOMIC DNA]</scope>
    <source>
        <strain evidence="12">Ch88</strain>
    </source>
</reference>
<dbReference type="CDD" id="cd07940">
    <property type="entry name" value="DRE_TIM_IPMS"/>
    <property type="match status" value="1"/>
</dbReference>
<dbReference type="Gene3D" id="3.30.160.270">
    <property type="match status" value="1"/>
</dbReference>
<evidence type="ECO:0000256" key="1">
    <source>
        <dbReference type="ARBA" id="ARBA00000064"/>
    </source>
</evidence>
<dbReference type="PANTHER" id="PTHR10277:SF9">
    <property type="entry name" value="2-ISOPROPYLMALATE SYNTHASE 1, CHLOROPLASTIC-RELATED"/>
    <property type="match status" value="1"/>
</dbReference>
<dbReference type="SUPFAM" id="SSF110921">
    <property type="entry name" value="2-isopropylmalate synthase LeuA, allosteric (dimerisation) domain"/>
    <property type="match status" value="1"/>
</dbReference>
<dbReference type="InterPro" id="IPR036230">
    <property type="entry name" value="LeuA_allosteric_dom_sf"/>
</dbReference>
<evidence type="ECO:0000313" key="13">
    <source>
        <dbReference type="Proteomes" id="UP000288215"/>
    </source>
</evidence>
<evidence type="ECO:0000256" key="2">
    <source>
        <dbReference type="ARBA" id="ARBA00004689"/>
    </source>
</evidence>
<evidence type="ECO:0000256" key="4">
    <source>
        <dbReference type="ARBA" id="ARBA00012973"/>
    </source>
</evidence>
<dbReference type="PROSITE" id="PS00815">
    <property type="entry name" value="AIPM_HOMOCIT_SYNTH_1"/>
    <property type="match status" value="1"/>
</dbReference>
<dbReference type="Proteomes" id="UP000288215">
    <property type="component" value="Unassembled WGS sequence"/>
</dbReference>
<dbReference type="PANTHER" id="PTHR10277">
    <property type="entry name" value="HOMOCITRATE SYNTHASE-RELATED"/>
    <property type="match status" value="1"/>
</dbReference>
<dbReference type="Pfam" id="PF00682">
    <property type="entry name" value="HMGL-like"/>
    <property type="match status" value="1"/>
</dbReference>
<gene>
    <name evidence="12" type="ORF">Metus_0647</name>
</gene>
<dbReference type="AlphaFoldDB" id="A0A3S3RNG9"/>
<evidence type="ECO:0000256" key="10">
    <source>
        <dbReference type="RuleBase" id="RU003523"/>
    </source>
</evidence>
<dbReference type="GO" id="GO:0009098">
    <property type="term" value="P:L-leucine biosynthetic process"/>
    <property type="evidence" value="ECO:0007669"/>
    <property type="project" value="UniProtKB-KW"/>
</dbReference>
<evidence type="ECO:0000259" key="11">
    <source>
        <dbReference type="PROSITE" id="PS50991"/>
    </source>
</evidence>
<name>A0A3S3RNG9_METS7</name>
<dbReference type="InterPro" id="IPR013785">
    <property type="entry name" value="Aldolase_TIM"/>
</dbReference>
<evidence type="ECO:0000256" key="8">
    <source>
        <dbReference type="ARBA" id="ARBA00023304"/>
    </source>
</evidence>
<dbReference type="SUPFAM" id="SSF51569">
    <property type="entry name" value="Aldolase"/>
    <property type="match status" value="1"/>
</dbReference>
<dbReference type="InterPro" id="IPR000891">
    <property type="entry name" value="PYR_CT"/>
</dbReference>
<comment type="similarity">
    <text evidence="3 10">Belongs to the alpha-IPM synthase/homocitrate synthase family.</text>
</comment>
<dbReference type="InterPro" id="IPR013709">
    <property type="entry name" value="2-isopropylmalate_synth_dimer"/>
</dbReference>
<feature type="domain" description="Pyruvate carboxyltransferase" evidence="11">
    <location>
        <begin position="23"/>
        <end position="274"/>
    </location>
</feature>
<dbReference type="SMART" id="SM00917">
    <property type="entry name" value="LeuA_dimer"/>
    <property type="match status" value="1"/>
</dbReference>
<dbReference type="Gene3D" id="1.10.238.260">
    <property type="match status" value="1"/>
</dbReference>
<dbReference type="PROSITE" id="PS50991">
    <property type="entry name" value="PYR_CT"/>
    <property type="match status" value="1"/>
</dbReference>
<dbReference type="EC" id="2.3.3.13" evidence="4"/>
<dbReference type="Gene3D" id="3.20.20.70">
    <property type="entry name" value="Aldolase class I"/>
    <property type="match status" value="1"/>
</dbReference>
<accession>A0A3S3RNG9</accession>
<evidence type="ECO:0000256" key="5">
    <source>
        <dbReference type="ARBA" id="ARBA00022430"/>
    </source>
</evidence>
<sequence length="524" mass="57152">MEGVFVSNFIEPVKARSNLPERVHVLDTTLRDGEQTPGVCFTLEEKIEIARKLDELGVDVIEAGFPVNSEEECDTVRTIKREGLKAKICGLARCVTRDIDACIRSEVDRVHIFIATSDVHLKYKLRMDEEKALEQALAATDYVKAHGLECEFSCEDATRTPVERLLRFYTSVEEHGADVHNVPDTVGVMEPEAMFDLISRLKAALKRPVSMHCHNDFGLAVANTLAGVKAGASQIHVTVNGLGERAGNASLEQAVTALHAMYGVKTGIRLNLLKEVSKTVERASMISLPPNFPIVGNNAFAHEAGIHVHGVLAKAESYEPLTPEMVGQKRRIVMGKHTGKHGVANFVKEKYNLDEDQISAVVEKLRSLAIHKKKIIEEDVNAVVNEVIGSVPDSERLVRLDEILVVTGNKITPTASVQLTHNNQKRVAAGIGTGPVDALAKAIQSALGEEIRLLNYKLEAISGGTDSLCTVEVMTEDRDGRTAMGLSVGGDIVMASVSAIMESLNRIYSKRLKDEPVSDQKCQA</sequence>
<proteinExistence type="inferred from homology"/>
<dbReference type="InterPro" id="IPR050073">
    <property type="entry name" value="2-IPM_HCS-like"/>
</dbReference>
<evidence type="ECO:0000313" key="12">
    <source>
        <dbReference type="EMBL" id="RWX73868.1"/>
    </source>
</evidence>
<dbReference type="InterPro" id="IPR054691">
    <property type="entry name" value="LeuA/HCS_post-cat"/>
</dbReference>
<dbReference type="Pfam" id="PF22617">
    <property type="entry name" value="HCS_D2"/>
    <property type="match status" value="1"/>
</dbReference>
<keyword evidence="6" id="KW-0028">Amino-acid biosynthesis</keyword>
<dbReference type="FunFam" id="3.20.20.70:FF:000010">
    <property type="entry name" value="2-isopropylmalate synthase"/>
    <property type="match status" value="1"/>
</dbReference>
<dbReference type="InterPro" id="IPR011830">
    <property type="entry name" value="LEU1_arch"/>
</dbReference>
<keyword evidence="8" id="KW-0100">Branched-chain amino acid biosynthesis</keyword>
<keyword evidence="5" id="KW-0432">Leucine biosynthesis</keyword>
<dbReference type="NCBIfam" id="TIGR02090">
    <property type="entry name" value="LEU1_arch"/>
    <property type="match status" value="1"/>
</dbReference>
<comment type="pathway">
    <text evidence="2">Amino-acid biosynthesis; L-leucine biosynthesis; L-leucine from 3-methyl-2-oxobutanoate: step 1/4.</text>
</comment>
<dbReference type="NCBIfam" id="NF002085">
    <property type="entry name" value="PRK00915.1-2"/>
    <property type="match status" value="1"/>
</dbReference>
<evidence type="ECO:0000256" key="7">
    <source>
        <dbReference type="ARBA" id="ARBA00022679"/>
    </source>
</evidence>
<dbReference type="EMBL" id="RXGA01000002">
    <property type="protein sequence ID" value="RWX73868.1"/>
    <property type="molecule type" value="Genomic_DNA"/>
</dbReference>
<organism evidence="12 13">
    <name type="scientific">Methanosuratincola subterraneus</name>
    <dbReference type="NCBI Taxonomy" id="2593994"/>
    <lineage>
        <taxon>Archaea</taxon>
        <taxon>Thermoproteota</taxon>
        <taxon>Methanosuratincolia</taxon>
        <taxon>Candidatus Methanomethylicales</taxon>
        <taxon>Candidatus Methanomethylicaceae</taxon>
        <taxon>Candidatus Methanosuratincola (ex Vanwonterghem et al. 2016)</taxon>
    </lineage>
</organism>
<evidence type="ECO:0000256" key="6">
    <source>
        <dbReference type="ARBA" id="ARBA00022605"/>
    </source>
</evidence>
<dbReference type="Pfam" id="PF08502">
    <property type="entry name" value="LeuA_dimer"/>
    <property type="match status" value="1"/>
</dbReference>
<comment type="caution">
    <text evidence="12">The sequence shown here is derived from an EMBL/GenBank/DDBJ whole genome shotgun (WGS) entry which is preliminary data.</text>
</comment>
<comment type="catalytic activity">
    <reaction evidence="1">
        <text>3-methyl-2-oxobutanoate + acetyl-CoA + H2O = (2S)-2-isopropylmalate + CoA + H(+)</text>
        <dbReference type="Rhea" id="RHEA:21524"/>
        <dbReference type="ChEBI" id="CHEBI:1178"/>
        <dbReference type="ChEBI" id="CHEBI:11851"/>
        <dbReference type="ChEBI" id="CHEBI:15377"/>
        <dbReference type="ChEBI" id="CHEBI:15378"/>
        <dbReference type="ChEBI" id="CHEBI:57287"/>
        <dbReference type="ChEBI" id="CHEBI:57288"/>
        <dbReference type="EC" id="2.3.3.13"/>
    </reaction>
</comment>
<dbReference type="PROSITE" id="PS00816">
    <property type="entry name" value="AIPM_HOMOCIT_SYNTH_2"/>
    <property type="match status" value="1"/>
</dbReference>
<protein>
    <recommendedName>
        <fullName evidence="4">2-isopropylmalate synthase</fullName>
        <ecNumber evidence="4">2.3.3.13</ecNumber>
    </recommendedName>
    <alternativeName>
        <fullName evidence="9">Alpha-isopropylmalate synthase</fullName>
    </alternativeName>
</protein>
<dbReference type="FunFam" id="1.10.238.260:FF:000001">
    <property type="entry name" value="2-isopropylmalate synthase"/>
    <property type="match status" value="1"/>
</dbReference>
<keyword evidence="7 10" id="KW-0808">Transferase</keyword>
<evidence type="ECO:0000256" key="9">
    <source>
        <dbReference type="ARBA" id="ARBA00030312"/>
    </source>
</evidence>
<dbReference type="InterPro" id="IPR002034">
    <property type="entry name" value="AIPM/Hcit_synth_CS"/>
</dbReference>
<evidence type="ECO:0000256" key="3">
    <source>
        <dbReference type="ARBA" id="ARBA00006154"/>
    </source>
</evidence>